<comment type="caution">
    <text evidence="2">The sequence shown here is derived from an EMBL/GenBank/DDBJ whole genome shotgun (WGS) entry which is preliminary data.</text>
</comment>
<keyword evidence="1" id="KW-1133">Transmembrane helix</keyword>
<feature type="transmembrane region" description="Helical" evidence="1">
    <location>
        <begin position="28"/>
        <end position="50"/>
    </location>
</feature>
<sequence>MGNMLQSIDLGFQKLNQLYDQQSPIVKIVTFIAGVILVYCLATLVLGPVYSAGKDFGRYVYNAMFR</sequence>
<organism evidence="2 3">
    <name type="scientific">Streptococcus suis</name>
    <dbReference type="NCBI Taxonomy" id="1307"/>
    <lineage>
        <taxon>Bacteria</taxon>
        <taxon>Bacillati</taxon>
        <taxon>Bacillota</taxon>
        <taxon>Bacilli</taxon>
        <taxon>Lactobacillales</taxon>
        <taxon>Streptococcaceae</taxon>
        <taxon>Streptococcus</taxon>
    </lineage>
</organism>
<accession>A0A9X4MNS8</accession>
<reference evidence="2" key="1">
    <citation type="submission" date="2022-07" db="EMBL/GenBank/DDBJ databases">
        <title>Whole Genome Sequencing of Streptococcus suis.</title>
        <authorList>
            <person name="Dai X."/>
            <person name="Huang J."/>
            <person name="Wang L."/>
        </authorList>
    </citation>
    <scope>NUCLEOTIDE SEQUENCE</scope>
    <source>
        <strain evidence="2">SFB2</strain>
    </source>
</reference>
<gene>
    <name evidence="2" type="ORF">NOL15_08575</name>
</gene>
<evidence type="ECO:0000256" key="1">
    <source>
        <dbReference type="SAM" id="Phobius"/>
    </source>
</evidence>
<evidence type="ECO:0000313" key="2">
    <source>
        <dbReference type="EMBL" id="MDG4512880.1"/>
    </source>
</evidence>
<dbReference type="AlphaFoldDB" id="A0A9X4MNS8"/>
<dbReference type="EMBL" id="JANFML010000030">
    <property type="protein sequence ID" value="MDG4512880.1"/>
    <property type="molecule type" value="Genomic_DNA"/>
</dbReference>
<proteinExistence type="predicted"/>
<name>A0A9X4MNS8_STRSU</name>
<keyword evidence="1" id="KW-0812">Transmembrane</keyword>
<dbReference type="Proteomes" id="UP001152879">
    <property type="component" value="Unassembled WGS sequence"/>
</dbReference>
<keyword evidence="1" id="KW-0472">Membrane</keyword>
<evidence type="ECO:0000313" key="3">
    <source>
        <dbReference type="Proteomes" id="UP001152879"/>
    </source>
</evidence>
<protein>
    <submittedName>
        <fullName evidence="2">Uncharacterized protein</fullName>
    </submittedName>
</protein>